<feature type="coiled-coil region" evidence="1">
    <location>
        <begin position="481"/>
        <end position="518"/>
    </location>
</feature>
<dbReference type="Gene3D" id="2.30.29.30">
    <property type="entry name" value="Pleckstrin-homology domain (PH domain)/Phosphotyrosine-binding domain (PTB)"/>
    <property type="match status" value="1"/>
</dbReference>
<gene>
    <name evidence="3" type="ORF">M0812_05474</name>
</gene>
<dbReference type="InterPro" id="IPR001849">
    <property type="entry name" value="PH_domain"/>
</dbReference>
<dbReference type="InterPro" id="IPR011993">
    <property type="entry name" value="PH-like_dom_sf"/>
</dbReference>
<dbReference type="EMBL" id="JANTQA010000012">
    <property type="protein sequence ID" value="KAJ3449328.1"/>
    <property type="molecule type" value="Genomic_DNA"/>
</dbReference>
<keyword evidence="1" id="KW-0175">Coiled coil</keyword>
<organism evidence="3 4">
    <name type="scientific">Anaeramoeba flamelloides</name>
    <dbReference type="NCBI Taxonomy" id="1746091"/>
    <lineage>
        <taxon>Eukaryota</taxon>
        <taxon>Metamonada</taxon>
        <taxon>Anaeramoebidae</taxon>
        <taxon>Anaeramoeba</taxon>
    </lineage>
</organism>
<evidence type="ECO:0000313" key="4">
    <source>
        <dbReference type="Proteomes" id="UP001146793"/>
    </source>
</evidence>
<reference evidence="3" key="1">
    <citation type="submission" date="2022-08" db="EMBL/GenBank/DDBJ databases">
        <title>Novel sulphate-reducing endosymbionts in the free-living metamonad Anaeramoeba.</title>
        <authorList>
            <person name="Jerlstrom-Hultqvist J."/>
            <person name="Cepicka I."/>
            <person name="Gallot-Lavallee L."/>
            <person name="Salas-Leiva D."/>
            <person name="Curtis B.A."/>
            <person name="Zahonova K."/>
            <person name="Pipaliya S."/>
            <person name="Dacks J."/>
            <person name="Roger A.J."/>
        </authorList>
    </citation>
    <scope>NUCLEOTIDE SEQUENCE</scope>
    <source>
        <strain evidence="3">Busselton2</strain>
    </source>
</reference>
<name>A0AAV8AA03_9EUKA</name>
<proteinExistence type="predicted"/>
<feature type="coiled-coil region" evidence="1">
    <location>
        <begin position="383"/>
        <end position="417"/>
    </location>
</feature>
<evidence type="ECO:0000313" key="3">
    <source>
        <dbReference type="EMBL" id="KAJ3449328.1"/>
    </source>
</evidence>
<sequence length="739" mass="87951">MEIFQDCEELICTMENLSNQKTSMRYHFRSQNEKYQLHGPSILFDHNNFPQKMECWYKGWRIACVKSFAFHNQQTTGKKELVRYEGFITKRGGKRKNELKRWFILNDFSLKYYKDNTTKSFLGQIDLSLIKKIESNSQKLELYLKIPSRQYELLFDNLDSLRKWEASIKSILSLRRQVIMMLPLIKKITKNKQPNLVLAQSLPRGEFDLKMVSFFRDPEGLGLFFRFLKEPEMKSLLLLLVKNLNYNFKDSGELRYFSDLKYRNDLKKISNDVLILNIMKTLSQNSLQINSQILFEWINVVADTNKSWKIKEMISYDQRVEQTLKLKSQQEKIIEKKLLLSKLKTAYNETVNFKTPKKSNPNELQSRTQVLFELQRQSQTETQTQLESQLKKINHQNEKVNKRLKETKKQYLIIKNKFKKINQKIPIEIPKSISKQEVLKEIVEKIIELKTNLFQKKQVFKYEIDYNLYLQTQQSLIRKLLDQHTQEIEKNKTLLEKLEKLPLEKDQINKKIIKLENNNLNSDPIEKLEEEKILSKEILPTLKVQIKEITTLNDNLDSIITFLNQSLLLKEQYEKEIEYFQVNIKENEINYQKKLKKNYKKSSKMGFDWLEGELKNLENTLSVRKNSLQNEMNVLQSSGGFPITNLQLNTNGDDNDQIIMKMKQQKRQQQMKITELNLELSNLKQNKNLQKNNFDQKSQLQKKNLFLDNLIKNVKEIKKPQEKSFYSDLILHSLSEIKN</sequence>
<dbReference type="AlphaFoldDB" id="A0AAV8AA03"/>
<dbReference type="SUPFAM" id="SSF50729">
    <property type="entry name" value="PH domain-like"/>
    <property type="match status" value="1"/>
</dbReference>
<accession>A0AAV8AA03</accession>
<feature type="coiled-coil region" evidence="1">
    <location>
        <begin position="659"/>
        <end position="693"/>
    </location>
</feature>
<protein>
    <submittedName>
        <fullName evidence="3">Tandem ph domain containing protein</fullName>
    </submittedName>
</protein>
<dbReference type="Proteomes" id="UP001146793">
    <property type="component" value="Unassembled WGS sequence"/>
</dbReference>
<comment type="caution">
    <text evidence="3">The sequence shown here is derived from an EMBL/GenBank/DDBJ whole genome shotgun (WGS) entry which is preliminary data.</text>
</comment>
<dbReference type="SMART" id="SM00233">
    <property type="entry name" value="PH"/>
    <property type="match status" value="1"/>
</dbReference>
<feature type="domain" description="PH" evidence="2">
    <location>
        <begin position="81"/>
        <end position="173"/>
    </location>
</feature>
<evidence type="ECO:0000256" key="1">
    <source>
        <dbReference type="SAM" id="Coils"/>
    </source>
</evidence>
<dbReference type="PROSITE" id="PS50003">
    <property type="entry name" value="PH_DOMAIN"/>
    <property type="match status" value="1"/>
</dbReference>
<dbReference type="Pfam" id="PF00169">
    <property type="entry name" value="PH"/>
    <property type="match status" value="1"/>
</dbReference>
<evidence type="ECO:0000259" key="2">
    <source>
        <dbReference type="PROSITE" id="PS50003"/>
    </source>
</evidence>